<sequence length="87" mass="9209">MFEVYARVGLVNVLIFNLVDGVVGGNVDGSAFDNRVVDGGVVVDEVLGTDMMFTIVVWETVVTGSEAPLVSVVIIDDMGTYPTGNLK</sequence>
<keyword evidence="3" id="KW-1185">Reference proteome</keyword>
<comment type="caution">
    <text evidence="2">The sequence shown here is derived from an EMBL/GenBank/DDBJ whole genome shotgun (WGS) entry which is preliminary data.</text>
</comment>
<reference evidence="2" key="1">
    <citation type="journal article" date="2022" name="bioRxiv">
        <title>Sequencing and chromosome-scale assembly of the giantPleurodeles waltlgenome.</title>
        <authorList>
            <person name="Brown T."/>
            <person name="Elewa A."/>
            <person name="Iarovenko S."/>
            <person name="Subramanian E."/>
            <person name="Araus A.J."/>
            <person name="Petzold A."/>
            <person name="Susuki M."/>
            <person name="Suzuki K.-i.T."/>
            <person name="Hayashi T."/>
            <person name="Toyoda A."/>
            <person name="Oliveira C."/>
            <person name="Osipova E."/>
            <person name="Leigh N.D."/>
            <person name="Simon A."/>
            <person name="Yun M.H."/>
        </authorList>
    </citation>
    <scope>NUCLEOTIDE SEQUENCE</scope>
    <source>
        <strain evidence="2">20211129_DDA</strain>
        <tissue evidence="2">Liver</tissue>
    </source>
</reference>
<feature type="chain" id="PRO_5043395234" evidence="1">
    <location>
        <begin position="25"/>
        <end position="87"/>
    </location>
</feature>
<evidence type="ECO:0000313" key="3">
    <source>
        <dbReference type="Proteomes" id="UP001066276"/>
    </source>
</evidence>
<dbReference type="Proteomes" id="UP001066276">
    <property type="component" value="Chromosome 12"/>
</dbReference>
<evidence type="ECO:0000313" key="2">
    <source>
        <dbReference type="EMBL" id="KAJ1080931.1"/>
    </source>
</evidence>
<gene>
    <name evidence="2" type="ORF">NDU88_001119</name>
</gene>
<accession>A0AAV7KNM4</accession>
<evidence type="ECO:0000256" key="1">
    <source>
        <dbReference type="SAM" id="SignalP"/>
    </source>
</evidence>
<name>A0AAV7KNM4_PLEWA</name>
<dbReference type="EMBL" id="JANPWB010000016">
    <property type="protein sequence ID" value="KAJ1080931.1"/>
    <property type="molecule type" value="Genomic_DNA"/>
</dbReference>
<organism evidence="2 3">
    <name type="scientific">Pleurodeles waltl</name>
    <name type="common">Iberian ribbed newt</name>
    <dbReference type="NCBI Taxonomy" id="8319"/>
    <lineage>
        <taxon>Eukaryota</taxon>
        <taxon>Metazoa</taxon>
        <taxon>Chordata</taxon>
        <taxon>Craniata</taxon>
        <taxon>Vertebrata</taxon>
        <taxon>Euteleostomi</taxon>
        <taxon>Amphibia</taxon>
        <taxon>Batrachia</taxon>
        <taxon>Caudata</taxon>
        <taxon>Salamandroidea</taxon>
        <taxon>Salamandridae</taxon>
        <taxon>Pleurodelinae</taxon>
        <taxon>Pleurodeles</taxon>
    </lineage>
</organism>
<dbReference type="AlphaFoldDB" id="A0AAV7KNM4"/>
<keyword evidence="1" id="KW-0732">Signal</keyword>
<feature type="signal peptide" evidence="1">
    <location>
        <begin position="1"/>
        <end position="24"/>
    </location>
</feature>
<proteinExistence type="predicted"/>
<protein>
    <submittedName>
        <fullName evidence="2">Uncharacterized protein</fullName>
    </submittedName>
</protein>